<dbReference type="Proteomes" id="UP001432027">
    <property type="component" value="Unassembled WGS sequence"/>
</dbReference>
<feature type="domain" description="Fork-head" evidence="7">
    <location>
        <begin position="32"/>
        <end position="127"/>
    </location>
</feature>
<dbReference type="GO" id="GO:0003700">
    <property type="term" value="F:DNA-binding transcription factor activity"/>
    <property type="evidence" value="ECO:0007669"/>
    <property type="project" value="InterPro"/>
</dbReference>
<evidence type="ECO:0000313" key="9">
    <source>
        <dbReference type="Proteomes" id="UP001432027"/>
    </source>
</evidence>
<dbReference type="PROSITE" id="PS50039">
    <property type="entry name" value="FORK_HEAD_3"/>
    <property type="match status" value="1"/>
</dbReference>
<dbReference type="SMART" id="SM00339">
    <property type="entry name" value="FH"/>
    <property type="match status" value="1"/>
</dbReference>
<evidence type="ECO:0000256" key="4">
    <source>
        <dbReference type="ARBA" id="ARBA00023163"/>
    </source>
</evidence>
<dbReference type="PANTHER" id="PTHR13962:SF17">
    <property type="entry name" value="FORKHEAD BOX PROTEIN N4"/>
    <property type="match status" value="1"/>
</dbReference>
<keyword evidence="5 6" id="KW-0539">Nucleus</keyword>
<dbReference type="InterPro" id="IPR030456">
    <property type="entry name" value="TF_fork_head_CS_2"/>
</dbReference>
<dbReference type="Pfam" id="PF00250">
    <property type="entry name" value="Forkhead"/>
    <property type="match status" value="1"/>
</dbReference>
<sequence>QVDLSESREEIGPDIQNYKKAYHQKVDSLEKRLSVSYSNLVALALKSSATGQLYVNEIYSFICEHFPYYRTANPGWKNSVRHILSCSGTFHKIEVRHGHYLGKSVWSIRPEMQAKAGANLAKWRKKQCTEEK</sequence>
<dbReference type="InterPro" id="IPR036388">
    <property type="entry name" value="WH-like_DNA-bd_sf"/>
</dbReference>
<dbReference type="InterPro" id="IPR001766">
    <property type="entry name" value="Fork_head_dom"/>
</dbReference>
<dbReference type="Gene3D" id="1.10.10.10">
    <property type="entry name" value="Winged helix-like DNA-binding domain superfamily/Winged helix DNA-binding domain"/>
    <property type="match status" value="1"/>
</dbReference>
<dbReference type="PROSITE" id="PS00658">
    <property type="entry name" value="FORK_HEAD_2"/>
    <property type="match status" value="1"/>
</dbReference>
<dbReference type="InterPro" id="IPR047119">
    <property type="entry name" value="FOXN2/3-like"/>
</dbReference>
<feature type="DNA-binding region" description="Fork-head" evidence="6">
    <location>
        <begin position="32"/>
        <end position="127"/>
    </location>
</feature>
<evidence type="ECO:0000313" key="8">
    <source>
        <dbReference type="EMBL" id="GMS83424.1"/>
    </source>
</evidence>
<keyword evidence="9" id="KW-1185">Reference proteome</keyword>
<evidence type="ECO:0000256" key="5">
    <source>
        <dbReference type="ARBA" id="ARBA00023242"/>
    </source>
</evidence>
<reference evidence="8" key="1">
    <citation type="submission" date="2023-10" db="EMBL/GenBank/DDBJ databases">
        <title>Genome assembly of Pristionchus species.</title>
        <authorList>
            <person name="Yoshida K."/>
            <person name="Sommer R.J."/>
        </authorList>
    </citation>
    <scope>NUCLEOTIDE SEQUENCE</scope>
    <source>
        <strain evidence="8">RS0144</strain>
    </source>
</reference>
<evidence type="ECO:0000256" key="2">
    <source>
        <dbReference type="ARBA" id="ARBA00023015"/>
    </source>
</evidence>
<accession>A0AAV5ST99</accession>
<dbReference type="EMBL" id="BTSX01000002">
    <property type="protein sequence ID" value="GMS83424.1"/>
    <property type="molecule type" value="Genomic_DNA"/>
</dbReference>
<protein>
    <recommendedName>
        <fullName evidence="7">Fork-head domain-containing protein</fullName>
    </recommendedName>
</protein>
<evidence type="ECO:0000256" key="6">
    <source>
        <dbReference type="PROSITE-ProRule" id="PRU00089"/>
    </source>
</evidence>
<organism evidence="8 9">
    <name type="scientific">Pristionchus entomophagus</name>
    <dbReference type="NCBI Taxonomy" id="358040"/>
    <lineage>
        <taxon>Eukaryota</taxon>
        <taxon>Metazoa</taxon>
        <taxon>Ecdysozoa</taxon>
        <taxon>Nematoda</taxon>
        <taxon>Chromadorea</taxon>
        <taxon>Rhabditida</taxon>
        <taxon>Rhabditina</taxon>
        <taxon>Diplogasteromorpha</taxon>
        <taxon>Diplogasteroidea</taxon>
        <taxon>Neodiplogasteridae</taxon>
        <taxon>Pristionchus</taxon>
    </lineage>
</organism>
<dbReference type="PANTHER" id="PTHR13962">
    <property type="entry name" value="FORKHEAD BOX PROTEIN N3-LIKE PROTEIN-RELATED"/>
    <property type="match status" value="1"/>
</dbReference>
<dbReference type="GO" id="GO:0005634">
    <property type="term" value="C:nucleus"/>
    <property type="evidence" value="ECO:0007669"/>
    <property type="project" value="UniProtKB-SubCell"/>
</dbReference>
<dbReference type="AlphaFoldDB" id="A0AAV5ST99"/>
<dbReference type="PRINTS" id="PR00053">
    <property type="entry name" value="FORKHEAD"/>
</dbReference>
<proteinExistence type="predicted"/>
<keyword evidence="2" id="KW-0805">Transcription regulation</keyword>
<comment type="subcellular location">
    <subcellularLocation>
        <location evidence="1 6">Nucleus</location>
    </subcellularLocation>
</comment>
<name>A0AAV5ST99_9BILA</name>
<comment type="caution">
    <text evidence="8">The sequence shown here is derived from an EMBL/GenBank/DDBJ whole genome shotgun (WGS) entry which is preliminary data.</text>
</comment>
<evidence type="ECO:0000256" key="1">
    <source>
        <dbReference type="ARBA" id="ARBA00004123"/>
    </source>
</evidence>
<evidence type="ECO:0000256" key="3">
    <source>
        <dbReference type="ARBA" id="ARBA00023125"/>
    </source>
</evidence>
<dbReference type="InterPro" id="IPR036390">
    <property type="entry name" value="WH_DNA-bd_sf"/>
</dbReference>
<dbReference type="SUPFAM" id="SSF46785">
    <property type="entry name" value="Winged helix' DNA-binding domain"/>
    <property type="match status" value="1"/>
</dbReference>
<keyword evidence="3 6" id="KW-0238">DNA-binding</keyword>
<evidence type="ECO:0000259" key="7">
    <source>
        <dbReference type="PROSITE" id="PS50039"/>
    </source>
</evidence>
<keyword evidence="4" id="KW-0804">Transcription</keyword>
<gene>
    <name evidence="8" type="ORF">PENTCL1PPCAC_5599</name>
</gene>
<feature type="non-terminal residue" evidence="8">
    <location>
        <position position="1"/>
    </location>
</feature>
<dbReference type="GO" id="GO:0000987">
    <property type="term" value="F:cis-regulatory region sequence-specific DNA binding"/>
    <property type="evidence" value="ECO:0007669"/>
    <property type="project" value="TreeGrafter"/>
</dbReference>